<evidence type="ECO:0000256" key="6">
    <source>
        <dbReference type="SAM" id="Phobius"/>
    </source>
</evidence>
<accession>A0ABR1P890</accession>
<feature type="compositionally biased region" description="Polar residues" evidence="5">
    <location>
        <begin position="248"/>
        <end position="266"/>
    </location>
</feature>
<evidence type="ECO:0000256" key="2">
    <source>
        <dbReference type="ARBA" id="ARBA00022692"/>
    </source>
</evidence>
<name>A0ABR1P890_DIAER</name>
<evidence type="ECO:0000313" key="7">
    <source>
        <dbReference type="EMBL" id="KAK7728793.1"/>
    </source>
</evidence>
<evidence type="ECO:0000256" key="3">
    <source>
        <dbReference type="ARBA" id="ARBA00022989"/>
    </source>
</evidence>
<comment type="subcellular location">
    <subcellularLocation>
        <location evidence="1">Membrane</location>
        <topology evidence="1">Single-pass membrane protein</topology>
    </subcellularLocation>
</comment>
<dbReference type="InterPro" id="IPR051694">
    <property type="entry name" value="Immunoregulatory_rcpt-like"/>
</dbReference>
<reference evidence="7 8" key="1">
    <citation type="submission" date="2024-02" db="EMBL/GenBank/DDBJ databases">
        <title>De novo assembly and annotation of 12 fungi associated with fruit tree decline syndrome in Ontario, Canada.</title>
        <authorList>
            <person name="Sulman M."/>
            <person name="Ellouze W."/>
            <person name="Ilyukhin E."/>
        </authorList>
    </citation>
    <scope>NUCLEOTIDE SEQUENCE [LARGE SCALE GENOMIC DNA]</scope>
    <source>
        <strain evidence="7 8">M169</strain>
    </source>
</reference>
<sequence>MSEGNPIADLGLSCPYGGKFYICKDAKHRFIGCCTENPCTDGTGTCPPSALRYSSYNKDAYRDIPKENCVAPRNDSTWYTCSELVPPFMGCCASNPCANDGCPAKDLLAARLDDEPTNAAPFLTSTSTSDASSSGDSGSGGLSTGAIVGVAIGSAVAVLIVVGILFFMYRRREKRRRDELAAKAQPNADGTPGVYMPSPYQDSMGSPPMFPGSPYNQNQYADHNSLGIAGSPGNPYQRPASAAPSWLSGHTHTPSEHPSVSSDGTHTWMYQQSRPYLNPVSEIDGTEASRPMSELACSAPQGPPIEVYKSGYKKVATDADDHEVREKK</sequence>
<keyword evidence="4 6" id="KW-0472">Membrane</keyword>
<dbReference type="PANTHER" id="PTHR15549">
    <property type="entry name" value="PAIRED IMMUNOGLOBULIN-LIKE TYPE 2 RECEPTOR"/>
    <property type="match status" value="1"/>
</dbReference>
<feature type="compositionally biased region" description="Low complexity" evidence="5">
    <location>
        <begin position="123"/>
        <end position="136"/>
    </location>
</feature>
<evidence type="ECO:0000256" key="5">
    <source>
        <dbReference type="SAM" id="MobiDB-lite"/>
    </source>
</evidence>
<comment type="caution">
    <text evidence="7">The sequence shown here is derived from an EMBL/GenBank/DDBJ whole genome shotgun (WGS) entry which is preliminary data.</text>
</comment>
<proteinExistence type="predicted"/>
<protein>
    <submittedName>
        <fullName evidence="7">Uncharacterized protein</fullName>
    </submittedName>
</protein>
<organism evidence="7 8">
    <name type="scientific">Diaporthe eres</name>
    <name type="common">Phomopsis oblonga</name>
    <dbReference type="NCBI Taxonomy" id="83184"/>
    <lineage>
        <taxon>Eukaryota</taxon>
        <taxon>Fungi</taxon>
        <taxon>Dikarya</taxon>
        <taxon>Ascomycota</taxon>
        <taxon>Pezizomycotina</taxon>
        <taxon>Sordariomycetes</taxon>
        <taxon>Sordariomycetidae</taxon>
        <taxon>Diaporthales</taxon>
        <taxon>Diaporthaceae</taxon>
        <taxon>Diaporthe</taxon>
        <taxon>Diaporthe eres species complex</taxon>
    </lineage>
</organism>
<dbReference type="EMBL" id="JAKNSF020000031">
    <property type="protein sequence ID" value="KAK7728793.1"/>
    <property type="molecule type" value="Genomic_DNA"/>
</dbReference>
<feature type="region of interest" description="Disordered" evidence="5">
    <location>
        <begin position="177"/>
        <end position="266"/>
    </location>
</feature>
<keyword evidence="8" id="KW-1185">Reference proteome</keyword>
<evidence type="ECO:0000256" key="1">
    <source>
        <dbReference type="ARBA" id="ARBA00004167"/>
    </source>
</evidence>
<evidence type="ECO:0000313" key="8">
    <source>
        <dbReference type="Proteomes" id="UP001430848"/>
    </source>
</evidence>
<feature type="transmembrane region" description="Helical" evidence="6">
    <location>
        <begin position="146"/>
        <end position="169"/>
    </location>
</feature>
<dbReference type="Proteomes" id="UP001430848">
    <property type="component" value="Unassembled WGS sequence"/>
</dbReference>
<gene>
    <name evidence="7" type="ORF">SLS63_006401</name>
</gene>
<keyword evidence="2 6" id="KW-0812">Transmembrane</keyword>
<evidence type="ECO:0000256" key="4">
    <source>
        <dbReference type="ARBA" id="ARBA00023136"/>
    </source>
</evidence>
<feature type="region of interest" description="Disordered" evidence="5">
    <location>
        <begin position="119"/>
        <end position="139"/>
    </location>
</feature>
<keyword evidence="3 6" id="KW-1133">Transmembrane helix</keyword>
<dbReference type="PANTHER" id="PTHR15549:SF26">
    <property type="entry name" value="AXIAL BUDDING PATTERN PROTEIN 2-RELATED"/>
    <property type="match status" value="1"/>
</dbReference>